<evidence type="ECO:0000313" key="4">
    <source>
        <dbReference type="Proteomes" id="UP000037425"/>
    </source>
</evidence>
<feature type="transmembrane region" description="Helical" evidence="1">
    <location>
        <begin position="36"/>
        <end position="58"/>
    </location>
</feature>
<feature type="domain" description="TadE-like" evidence="2">
    <location>
        <begin position="30"/>
        <end position="72"/>
    </location>
</feature>
<protein>
    <submittedName>
        <fullName evidence="3">Pilus assembly protein TadG</fullName>
    </submittedName>
</protein>
<keyword evidence="1" id="KW-1133">Transmembrane helix</keyword>
<dbReference type="AlphaFoldDB" id="A0A0L8BGD2"/>
<dbReference type="Pfam" id="PF07811">
    <property type="entry name" value="TadE"/>
    <property type="match status" value="1"/>
</dbReference>
<reference evidence="4" key="1">
    <citation type="submission" date="2015-07" db="EMBL/GenBank/DDBJ databases">
        <title>Whole genome sequence of an Ensifer adhaerens strain isolated from a cave pool in the Wind Cave National Park.</title>
        <authorList>
            <person name="Eng W.W.H."/>
            <person name="Gan H.M."/>
            <person name="Barton H.A."/>
            <person name="Savka M.A."/>
        </authorList>
    </citation>
    <scope>NUCLEOTIDE SEQUENCE [LARGE SCALE GENOMIC DNA]</scope>
    <source>
        <strain evidence="4">SD006</strain>
    </source>
</reference>
<organism evidence="3 4">
    <name type="scientific">Ensifer adhaerens</name>
    <name type="common">Sinorhizobium morelense</name>
    <dbReference type="NCBI Taxonomy" id="106592"/>
    <lineage>
        <taxon>Bacteria</taxon>
        <taxon>Pseudomonadati</taxon>
        <taxon>Pseudomonadota</taxon>
        <taxon>Alphaproteobacteria</taxon>
        <taxon>Hyphomicrobiales</taxon>
        <taxon>Rhizobiaceae</taxon>
        <taxon>Sinorhizobium/Ensifer group</taxon>
        <taxon>Ensifer</taxon>
    </lineage>
</organism>
<comment type="caution">
    <text evidence="3">The sequence shown here is derived from an EMBL/GenBank/DDBJ whole genome shotgun (WGS) entry which is preliminary data.</text>
</comment>
<name>A0A0L8BGD2_ENSAD</name>
<dbReference type="PATRIC" id="fig|106592.7.peg.5181"/>
<dbReference type="RefSeq" id="WP_053252484.1">
    <property type="nucleotide sequence ID" value="NZ_LGAP01000034.1"/>
</dbReference>
<keyword evidence="1" id="KW-0472">Membrane</keyword>
<dbReference type="InterPro" id="IPR012495">
    <property type="entry name" value="TadE-like_dom"/>
</dbReference>
<gene>
    <name evidence="3" type="ORF">AC244_30075</name>
</gene>
<accession>A0A0L8BGD2</accession>
<evidence type="ECO:0000256" key="1">
    <source>
        <dbReference type="SAM" id="Phobius"/>
    </source>
</evidence>
<dbReference type="EMBL" id="LGAP01000034">
    <property type="protein sequence ID" value="KOF13623.1"/>
    <property type="molecule type" value="Genomic_DNA"/>
</dbReference>
<sequence length="211" mass="23763">MSIEQETLRPQKGAKPLRGMWGRFRRDRKGTASIEFAILALPFFMVIFASIETFLAFYGDQLLANATETLARKIRTGEITFNRGKPATDMDEVKFREAFCNEISVLMTCSATEAAEASKLYIDVRTVTDLTKFPVLIPRMDTSSSSSDLKTTDLKFAPGGPGSFNVMRAYYRWSVMTDLIRPFVTNLRPAGSSMPKDYLMVSTTTFRTENE</sequence>
<keyword evidence="1" id="KW-0812">Transmembrane</keyword>
<dbReference type="OrthoDB" id="7990385at2"/>
<evidence type="ECO:0000259" key="2">
    <source>
        <dbReference type="Pfam" id="PF07811"/>
    </source>
</evidence>
<proteinExistence type="predicted"/>
<evidence type="ECO:0000313" key="3">
    <source>
        <dbReference type="EMBL" id="KOF13623.1"/>
    </source>
</evidence>
<dbReference type="Proteomes" id="UP000037425">
    <property type="component" value="Unassembled WGS sequence"/>
</dbReference>